<comment type="caution">
    <text evidence="2">The sequence shown here is derived from an EMBL/GenBank/DDBJ whole genome shotgun (WGS) entry which is preliminary data.</text>
</comment>
<dbReference type="InterPro" id="IPR002192">
    <property type="entry name" value="PPDK_AMP/ATP-bd"/>
</dbReference>
<dbReference type="SUPFAM" id="SSF56059">
    <property type="entry name" value="Glutathione synthetase ATP-binding domain-like"/>
    <property type="match status" value="1"/>
</dbReference>
<dbReference type="GO" id="GO:0016301">
    <property type="term" value="F:kinase activity"/>
    <property type="evidence" value="ECO:0007669"/>
    <property type="project" value="InterPro"/>
</dbReference>
<dbReference type="EMBL" id="BARS01041558">
    <property type="protein sequence ID" value="GAG33546.1"/>
    <property type="molecule type" value="Genomic_DNA"/>
</dbReference>
<gene>
    <name evidence="2" type="ORF">S01H1_63188</name>
</gene>
<feature type="non-terminal residue" evidence="2">
    <location>
        <position position="252"/>
    </location>
</feature>
<dbReference type="Pfam" id="PF01326">
    <property type="entry name" value="PPDK_N"/>
    <property type="match status" value="1"/>
</dbReference>
<evidence type="ECO:0000259" key="1">
    <source>
        <dbReference type="Pfam" id="PF01326"/>
    </source>
</evidence>
<dbReference type="AlphaFoldDB" id="X0Y9K6"/>
<dbReference type="Gene3D" id="3.30.1490.20">
    <property type="entry name" value="ATP-grasp fold, A domain"/>
    <property type="match status" value="1"/>
</dbReference>
<reference evidence="2" key="1">
    <citation type="journal article" date="2014" name="Front. Microbiol.">
        <title>High frequency of phylogenetically diverse reductive dehalogenase-homologous genes in deep subseafloor sedimentary metagenomes.</title>
        <authorList>
            <person name="Kawai M."/>
            <person name="Futagami T."/>
            <person name="Toyoda A."/>
            <person name="Takaki Y."/>
            <person name="Nishi S."/>
            <person name="Hori S."/>
            <person name="Arai W."/>
            <person name="Tsubouchi T."/>
            <person name="Morono Y."/>
            <person name="Uchiyama I."/>
            <person name="Ito T."/>
            <person name="Fujiyama A."/>
            <person name="Inagaki F."/>
            <person name="Takami H."/>
        </authorList>
    </citation>
    <scope>NUCLEOTIDE SEQUENCE</scope>
    <source>
        <strain evidence="2">Expedition CK06-06</strain>
    </source>
</reference>
<protein>
    <recommendedName>
        <fullName evidence="1">Pyruvate phosphate dikinase AMP/ATP-binding domain-containing protein</fullName>
    </recommendedName>
</protein>
<organism evidence="2">
    <name type="scientific">marine sediment metagenome</name>
    <dbReference type="NCBI Taxonomy" id="412755"/>
    <lineage>
        <taxon>unclassified sequences</taxon>
        <taxon>metagenomes</taxon>
        <taxon>ecological metagenomes</taxon>
    </lineage>
</organism>
<proteinExistence type="predicted"/>
<dbReference type="InterPro" id="IPR013815">
    <property type="entry name" value="ATP_grasp_subdomain_1"/>
</dbReference>
<feature type="domain" description="Pyruvate phosphate dikinase AMP/ATP-binding" evidence="1">
    <location>
        <begin position="69"/>
        <end position="250"/>
    </location>
</feature>
<accession>X0Y9K6</accession>
<feature type="non-terminal residue" evidence="2">
    <location>
        <position position="1"/>
    </location>
</feature>
<sequence>RDKIHEFLDFAPGEAVAPPEDVIGTRAALVRRFLTDQLDFISVAKRYIRVLDFAEVLDHILPTDGRYGRLGGKAAGLILAHSILQEARREGRLEADHKIPDSYFLPSNGILEFMEHNDLDELINVKYKTSEEVRDEYPLVERLFKSGSFPPTIHKGLEELLYEIGEVPLVVRSSSLLEDRIGHAFSGKYKSLFIPNQGTIEMRLAALEDAIAEVYASIFHPDPIEYRRERGLIDFQEQMGILIQEVVGREVG</sequence>
<dbReference type="GO" id="GO:0005524">
    <property type="term" value="F:ATP binding"/>
    <property type="evidence" value="ECO:0007669"/>
    <property type="project" value="InterPro"/>
</dbReference>
<name>X0Y9K6_9ZZZZ</name>
<evidence type="ECO:0000313" key="2">
    <source>
        <dbReference type="EMBL" id="GAG33546.1"/>
    </source>
</evidence>